<reference evidence="1 2" key="1">
    <citation type="submission" date="2008-07" db="EMBL/GenBank/DDBJ databases">
        <authorList>
            <person name="El-Sayed N."/>
            <person name="Caler E."/>
            <person name="Inman J."/>
            <person name="Amedeo P."/>
            <person name="Hass B."/>
            <person name="Wortman J."/>
        </authorList>
    </citation>
    <scope>NUCLEOTIDE SEQUENCE [LARGE SCALE GENOMIC DNA]</scope>
    <source>
        <strain evidence="2">ATCC 50983 / TXsc</strain>
    </source>
</reference>
<name>C5KXS9_PERM5</name>
<organism evidence="2">
    <name type="scientific">Perkinsus marinus (strain ATCC 50983 / TXsc)</name>
    <dbReference type="NCBI Taxonomy" id="423536"/>
    <lineage>
        <taxon>Eukaryota</taxon>
        <taxon>Sar</taxon>
        <taxon>Alveolata</taxon>
        <taxon>Perkinsozoa</taxon>
        <taxon>Perkinsea</taxon>
        <taxon>Perkinsida</taxon>
        <taxon>Perkinsidae</taxon>
        <taxon>Perkinsus</taxon>
    </lineage>
</organism>
<accession>C5KXS9</accession>
<gene>
    <name evidence="1" type="ORF">Pmar_PMAR000846</name>
</gene>
<protein>
    <submittedName>
        <fullName evidence="1">Uncharacterized protein</fullName>
    </submittedName>
</protein>
<dbReference type="OMA" id="ADTAYTH"/>
<keyword evidence="2" id="KW-1185">Reference proteome</keyword>
<sequence>MKFRAKTVVAIQCLQKRKAKIHEEVVDVQSRTRKAEEELKAVVAEYEGKNKGFTDDRLQLQHQIRHLKATLLGEGGRSDAGASQLAACEAQRTKADTAYTHLNAYAQQARNFVARDADVELVGVFVFATADQQQLVEQFVSCVLLTQLDSTDGGLHLHVRVGRPEAARARSTFVVFAEPDNLVFDRSSSVCCMALGEGRALCDDGLFAIRCTQEGIQMVRDLRQRLATVEPRTLDSDRNVYAALNWGLKSLPRSEVKYLPVGTYRNLLGNDRLVTSYDARTMLKAYRATPPLGEAESPEVALEHLLRIRANVLEEKLAMTEIDVRSEVAVGYLPLLKTCIYSLKTVTPYTAGEDVMNAIMAGDLAAVAEVQLQGRDRRSTLDKCREWLPPIPSYSEKLDALVERWMKERYYSDPIPYGHPLQVPPAWSRVMPQLSRPRHAVDGSIAAQGDQMAMAEGPMEVWSQPGQAKIDGVEDLGPEGGREHLLVNPLKLAGTRGEKSINPMLAFELMDAVDREARANGVPLGRSSRESACCIPVLGYILGVNAEDSTAVPAASTYLLPAKSGLVLSELRSLCSMCKLVRNDQRVCISTQEANVSPLRKTLQHETYYYNDVMKHLFNEYPHAEVRSLDFLSKLAWGQPVHLRQSELVYTKLPTIDQVGPLKNVKVVPIPKAQGPAEWWSGGVNIMRRNGKAPNGGVTDIAAVT</sequence>
<dbReference type="EMBL" id="GG677256">
    <property type="protein sequence ID" value="EER10803.1"/>
    <property type="molecule type" value="Genomic_DNA"/>
</dbReference>
<dbReference type="GeneID" id="9039187"/>
<evidence type="ECO:0000313" key="2">
    <source>
        <dbReference type="Proteomes" id="UP000007800"/>
    </source>
</evidence>
<evidence type="ECO:0000313" key="1">
    <source>
        <dbReference type="EMBL" id="EER10803.1"/>
    </source>
</evidence>
<dbReference type="RefSeq" id="XP_002779008.1">
    <property type="nucleotide sequence ID" value="XM_002778962.1"/>
</dbReference>
<proteinExistence type="predicted"/>
<dbReference type="Proteomes" id="UP000007800">
    <property type="component" value="Unassembled WGS sequence"/>
</dbReference>
<dbReference type="InParanoid" id="C5KXS9"/>
<dbReference type="AlphaFoldDB" id="C5KXS9"/>